<dbReference type="SUPFAM" id="SSF52266">
    <property type="entry name" value="SGNH hydrolase"/>
    <property type="match status" value="1"/>
</dbReference>
<dbReference type="OrthoDB" id="2513075at2"/>
<dbReference type="InterPro" id="IPR051532">
    <property type="entry name" value="Ester_Hydrolysis_Enzymes"/>
</dbReference>
<dbReference type="Gene3D" id="3.40.50.1110">
    <property type="entry name" value="SGNH hydrolase"/>
    <property type="match status" value="1"/>
</dbReference>
<evidence type="ECO:0000313" key="2">
    <source>
        <dbReference type="EMBL" id="BBM86924.1"/>
    </source>
</evidence>
<organism evidence="2 3">
    <name type="scientific">Uabimicrobium amorphum</name>
    <dbReference type="NCBI Taxonomy" id="2596890"/>
    <lineage>
        <taxon>Bacteria</taxon>
        <taxon>Pseudomonadati</taxon>
        <taxon>Planctomycetota</taxon>
        <taxon>Candidatus Uabimicrobiia</taxon>
        <taxon>Candidatus Uabimicrobiales</taxon>
        <taxon>Candidatus Uabimicrobiaceae</taxon>
        <taxon>Candidatus Uabimicrobium</taxon>
    </lineage>
</organism>
<dbReference type="PANTHER" id="PTHR30383">
    <property type="entry name" value="THIOESTERASE 1/PROTEASE 1/LYSOPHOSPHOLIPASE L1"/>
    <property type="match status" value="1"/>
</dbReference>
<reference evidence="2 3" key="1">
    <citation type="submission" date="2019-08" db="EMBL/GenBank/DDBJ databases">
        <title>Complete genome sequence of Candidatus Uab amorphum.</title>
        <authorList>
            <person name="Shiratori T."/>
            <person name="Suzuki S."/>
            <person name="Kakizawa Y."/>
            <person name="Ishida K."/>
        </authorList>
    </citation>
    <scope>NUCLEOTIDE SEQUENCE [LARGE SCALE GENOMIC DNA]</scope>
    <source>
        <strain evidence="2 3">SRT547</strain>
    </source>
</reference>
<feature type="domain" description="SGNH hydrolase-type esterase" evidence="1">
    <location>
        <begin position="32"/>
        <end position="182"/>
    </location>
</feature>
<dbReference type="PROSITE" id="PS51257">
    <property type="entry name" value="PROKAR_LIPOPROTEIN"/>
    <property type="match status" value="1"/>
</dbReference>
<accession>A0A5S9IS58</accession>
<protein>
    <submittedName>
        <fullName evidence="2">Arylesterase</fullName>
    </submittedName>
</protein>
<dbReference type="AlphaFoldDB" id="A0A5S9IS58"/>
<dbReference type="EMBL" id="AP019860">
    <property type="protein sequence ID" value="BBM86924.1"/>
    <property type="molecule type" value="Genomic_DNA"/>
</dbReference>
<keyword evidence="3" id="KW-1185">Reference proteome</keyword>
<gene>
    <name evidence="2" type="ORF">UABAM_05326</name>
</gene>
<proteinExistence type="predicted"/>
<sequence>MRGIFILLFLFLLGCGGEAKRAAIGEDEVIVAFGDSLTYGVGASTQNNYPSVLGKLLDREIVASGVSGETTKQGLRRLPKVLAKYSPRILLLCLGGNDFLRKHSQKSTVANLEKMIELAQQQDIEVVLIGVPRPSIFLSTAEFYAQLAEKYNLIYEGESLERILGKQSLKADPIHPNAAGYAQMAQAIANTLRSSGLVH</sequence>
<dbReference type="InterPro" id="IPR036514">
    <property type="entry name" value="SGNH_hydro_sf"/>
</dbReference>
<dbReference type="Proteomes" id="UP000326354">
    <property type="component" value="Chromosome"/>
</dbReference>
<dbReference type="CDD" id="cd01822">
    <property type="entry name" value="Lysophospholipase_L1_like"/>
    <property type="match status" value="1"/>
</dbReference>
<dbReference type="PANTHER" id="PTHR30383:SF5">
    <property type="entry name" value="SGNH HYDROLASE-TYPE ESTERASE DOMAIN-CONTAINING PROTEIN"/>
    <property type="match status" value="1"/>
</dbReference>
<name>A0A5S9IS58_UABAM</name>
<dbReference type="InterPro" id="IPR013830">
    <property type="entry name" value="SGNH_hydro"/>
</dbReference>
<dbReference type="KEGG" id="uam:UABAM_05326"/>
<dbReference type="GO" id="GO:0004622">
    <property type="term" value="F:phosphatidylcholine lysophospholipase activity"/>
    <property type="evidence" value="ECO:0007669"/>
    <property type="project" value="TreeGrafter"/>
</dbReference>
<evidence type="ECO:0000313" key="3">
    <source>
        <dbReference type="Proteomes" id="UP000326354"/>
    </source>
</evidence>
<dbReference type="Pfam" id="PF13472">
    <property type="entry name" value="Lipase_GDSL_2"/>
    <property type="match status" value="1"/>
</dbReference>
<evidence type="ECO:0000259" key="1">
    <source>
        <dbReference type="Pfam" id="PF13472"/>
    </source>
</evidence>
<dbReference type="RefSeq" id="WP_151970960.1">
    <property type="nucleotide sequence ID" value="NZ_AP019860.1"/>
</dbReference>